<evidence type="ECO:0000313" key="3">
    <source>
        <dbReference type="Proteomes" id="UP001162483"/>
    </source>
</evidence>
<gene>
    <name evidence="2" type="ORF">SPARVUS_LOCUS12709142</name>
</gene>
<comment type="caution">
    <text evidence="2">The sequence shown here is derived from an EMBL/GenBank/DDBJ whole genome shotgun (WGS) entry which is preliminary data.</text>
</comment>
<organism evidence="2 3">
    <name type="scientific">Staurois parvus</name>
    <dbReference type="NCBI Taxonomy" id="386267"/>
    <lineage>
        <taxon>Eukaryota</taxon>
        <taxon>Metazoa</taxon>
        <taxon>Chordata</taxon>
        <taxon>Craniata</taxon>
        <taxon>Vertebrata</taxon>
        <taxon>Euteleostomi</taxon>
        <taxon>Amphibia</taxon>
        <taxon>Batrachia</taxon>
        <taxon>Anura</taxon>
        <taxon>Neobatrachia</taxon>
        <taxon>Ranoidea</taxon>
        <taxon>Ranidae</taxon>
        <taxon>Staurois</taxon>
    </lineage>
</organism>
<feature type="region of interest" description="Disordered" evidence="1">
    <location>
        <begin position="17"/>
        <end position="51"/>
    </location>
</feature>
<evidence type="ECO:0000313" key="2">
    <source>
        <dbReference type="EMBL" id="CAI9600174.1"/>
    </source>
</evidence>
<name>A0ABN9FTB9_9NEOB</name>
<keyword evidence="3" id="KW-1185">Reference proteome</keyword>
<sequence>MQDTLLGQICVQCKEREGGEIRRGERERERGGGERGGREREEGGERARGGG</sequence>
<proteinExistence type="predicted"/>
<dbReference type="EMBL" id="CATNWA010017398">
    <property type="protein sequence ID" value="CAI9600174.1"/>
    <property type="molecule type" value="Genomic_DNA"/>
</dbReference>
<accession>A0ABN9FTB9</accession>
<reference evidence="2" key="1">
    <citation type="submission" date="2023-05" db="EMBL/GenBank/DDBJ databases">
        <authorList>
            <person name="Stuckert A."/>
        </authorList>
    </citation>
    <scope>NUCLEOTIDE SEQUENCE</scope>
</reference>
<protein>
    <submittedName>
        <fullName evidence="2">Uncharacterized protein</fullName>
    </submittedName>
</protein>
<dbReference type="Proteomes" id="UP001162483">
    <property type="component" value="Unassembled WGS sequence"/>
</dbReference>
<evidence type="ECO:0000256" key="1">
    <source>
        <dbReference type="SAM" id="MobiDB-lite"/>
    </source>
</evidence>